<sequence>MYIQKWGSCNIIEGILVDLHQENNYFSAAPLHEFVNDSYFVNQNNALPRNSCTHNRKIHLKGNVGYHDIRVLRIGGGHPVLRSI</sequence>
<dbReference type="EMBL" id="NETL01000024">
    <property type="protein sequence ID" value="OTN66001.1"/>
    <property type="molecule type" value="Genomic_DNA"/>
</dbReference>
<name>A0A1Y3DM27_PLAKN</name>
<dbReference type="AlphaFoldDB" id="A0A1Y3DM27"/>
<reference evidence="1 2" key="1">
    <citation type="submission" date="2017-05" db="EMBL/GenBank/DDBJ databases">
        <title>PacBio assembly of a Plasmodium knowlesi genome sequence with Hi-C correction and manual annotation of the SICAvar gene family.</title>
        <authorList>
            <person name="Lapp S.A."/>
            <person name="Geraldo J.A."/>
            <person name="Chien J.-T."/>
            <person name="Ay F."/>
            <person name="Pakala S.B."/>
            <person name="Batugedara G."/>
            <person name="Humphrey J.C."/>
            <person name="Debarry J.D."/>
            <person name="Le Roch K.G."/>
            <person name="Galinski M.R."/>
            <person name="Kissinger J.C."/>
        </authorList>
    </citation>
    <scope>NUCLEOTIDE SEQUENCE [LARGE SCALE GENOMIC DNA]</scope>
    <source>
        <strain evidence="2">Malayan Strain Pk1 (A+)</strain>
    </source>
</reference>
<dbReference type="Proteomes" id="UP000195012">
    <property type="component" value="Unassembled WGS sequence"/>
</dbReference>
<accession>A0A1Y3DM27</accession>
<evidence type="ECO:0000313" key="2">
    <source>
        <dbReference type="Proteomes" id="UP000195012"/>
    </source>
</evidence>
<comment type="caution">
    <text evidence="1">The sequence shown here is derived from an EMBL/GenBank/DDBJ whole genome shotgun (WGS) entry which is preliminary data.</text>
</comment>
<evidence type="ECO:0000313" key="1">
    <source>
        <dbReference type="EMBL" id="OTN66001.1"/>
    </source>
</evidence>
<organism evidence="1 2">
    <name type="scientific">Plasmodium knowlesi</name>
    <dbReference type="NCBI Taxonomy" id="5850"/>
    <lineage>
        <taxon>Eukaryota</taxon>
        <taxon>Sar</taxon>
        <taxon>Alveolata</taxon>
        <taxon>Apicomplexa</taxon>
        <taxon>Aconoidasida</taxon>
        <taxon>Haemosporida</taxon>
        <taxon>Plasmodiidae</taxon>
        <taxon>Plasmodium</taxon>
        <taxon>Plasmodium (Plasmodium)</taxon>
    </lineage>
</organism>
<proteinExistence type="predicted"/>
<dbReference type="VEuPathDB" id="PlasmoDB:PKNOH_S100028300"/>
<gene>
    <name evidence="1" type="ORF">PKNOH_S100028300</name>
</gene>
<protein>
    <submittedName>
        <fullName evidence="1">Uncharacterized protein</fullName>
    </submittedName>
</protein>